<reference evidence="2" key="1">
    <citation type="submission" date="2016-11" db="EMBL/GenBank/DDBJ databases">
        <title>The genome of Nicotiana attenuata.</title>
        <authorList>
            <person name="Xu S."/>
            <person name="Brockmoeller T."/>
            <person name="Gaquerel E."/>
            <person name="Navarro A."/>
            <person name="Kuhl H."/>
            <person name="Gase K."/>
            <person name="Ling Z."/>
            <person name="Zhou W."/>
            <person name="Kreitzer C."/>
            <person name="Stanke M."/>
            <person name="Tang H."/>
            <person name="Lyons E."/>
            <person name="Pandey P."/>
            <person name="Pandey S.P."/>
            <person name="Timmermann B."/>
            <person name="Baldwin I.T."/>
        </authorList>
    </citation>
    <scope>NUCLEOTIDE SEQUENCE [LARGE SCALE GENOMIC DNA]</scope>
    <source>
        <strain evidence="2">UT</strain>
    </source>
</reference>
<dbReference type="AlphaFoldDB" id="A0A1J6JTF6"/>
<sequence length="78" mass="8701">MAFPPFHPAHHHHRNFFPFLLFFLNDLVHIVSKEGQECGSNQRSHSGQSDSSIAGWRRSRGITWAHLSHGSAHGGCGN</sequence>
<keyword evidence="3" id="KW-1185">Reference proteome</keyword>
<dbReference type="EMBL" id="MJEQ01005255">
    <property type="protein sequence ID" value="OIT20462.1"/>
    <property type="molecule type" value="Genomic_DNA"/>
</dbReference>
<feature type="chain" id="PRO_5012091619" description="Secreted protein" evidence="1">
    <location>
        <begin position="36"/>
        <end position="78"/>
    </location>
</feature>
<protein>
    <recommendedName>
        <fullName evidence="4">Secreted protein</fullName>
    </recommendedName>
</protein>
<feature type="signal peptide" evidence="1">
    <location>
        <begin position="1"/>
        <end position="35"/>
    </location>
</feature>
<organism evidence="2 3">
    <name type="scientific">Nicotiana attenuata</name>
    <name type="common">Coyote tobacco</name>
    <dbReference type="NCBI Taxonomy" id="49451"/>
    <lineage>
        <taxon>Eukaryota</taxon>
        <taxon>Viridiplantae</taxon>
        <taxon>Streptophyta</taxon>
        <taxon>Embryophyta</taxon>
        <taxon>Tracheophyta</taxon>
        <taxon>Spermatophyta</taxon>
        <taxon>Magnoliopsida</taxon>
        <taxon>eudicotyledons</taxon>
        <taxon>Gunneridae</taxon>
        <taxon>Pentapetalae</taxon>
        <taxon>asterids</taxon>
        <taxon>lamiids</taxon>
        <taxon>Solanales</taxon>
        <taxon>Solanaceae</taxon>
        <taxon>Nicotianoideae</taxon>
        <taxon>Nicotianeae</taxon>
        <taxon>Nicotiana</taxon>
    </lineage>
</organism>
<comment type="caution">
    <text evidence="2">The sequence shown here is derived from an EMBL/GenBank/DDBJ whole genome shotgun (WGS) entry which is preliminary data.</text>
</comment>
<accession>A0A1J6JTF6</accession>
<evidence type="ECO:0000313" key="2">
    <source>
        <dbReference type="EMBL" id="OIT20462.1"/>
    </source>
</evidence>
<evidence type="ECO:0000313" key="3">
    <source>
        <dbReference type="Proteomes" id="UP000187609"/>
    </source>
</evidence>
<proteinExistence type="predicted"/>
<evidence type="ECO:0000256" key="1">
    <source>
        <dbReference type="SAM" id="SignalP"/>
    </source>
</evidence>
<evidence type="ECO:0008006" key="4">
    <source>
        <dbReference type="Google" id="ProtNLM"/>
    </source>
</evidence>
<dbReference type="Proteomes" id="UP000187609">
    <property type="component" value="Unassembled WGS sequence"/>
</dbReference>
<name>A0A1J6JTF6_NICAT</name>
<dbReference type="Gramene" id="OIT20462">
    <property type="protein sequence ID" value="OIT20462"/>
    <property type="gene ID" value="A4A49_37651"/>
</dbReference>
<gene>
    <name evidence="2" type="ORF">A4A49_37651</name>
</gene>
<keyword evidence="1" id="KW-0732">Signal</keyword>